<sequence length="115" mass="13058">MVEYVECILPLVFVTYKSVLNQLPDAVYYPDGTDDLEIGAVTNILVFAALEIASLLFLHLFLQRKLSLSPLYQLAFTLETQVCLVQAALFAEILLLLQYELEHFGKSCKKLKYLP</sequence>
<accession>A0A833W5M7</accession>
<keyword evidence="1" id="KW-0472">Membrane</keyword>
<comment type="caution">
    <text evidence="2">The sequence shown here is derived from an EMBL/GenBank/DDBJ whole genome shotgun (WGS) entry which is preliminary data.</text>
</comment>
<dbReference type="Proteomes" id="UP000602510">
    <property type="component" value="Unassembled WGS sequence"/>
</dbReference>
<name>A0A833W5M7_PHYIN</name>
<evidence type="ECO:0008006" key="4">
    <source>
        <dbReference type="Google" id="ProtNLM"/>
    </source>
</evidence>
<proteinExistence type="predicted"/>
<evidence type="ECO:0000313" key="2">
    <source>
        <dbReference type="EMBL" id="KAF4030963.1"/>
    </source>
</evidence>
<organism evidence="2 3">
    <name type="scientific">Phytophthora infestans</name>
    <name type="common">Potato late blight agent</name>
    <name type="synonym">Botrytis infestans</name>
    <dbReference type="NCBI Taxonomy" id="4787"/>
    <lineage>
        <taxon>Eukaryota</taxon>
        <taxon>Sar</taxon>
        <taxon>Stramenopiles</taxon>
        <taxon>Oomycota</taxon>
        <taxon>Peronosporomycetes</taxon>
        <taxon>Peronosporales</taxon>
        <taxon>Peronosporaceae</taxon>
        <taxon>Phytophthora</taxon>
    </lineage>
</organism>
<dbReference type="EMBL" id="WSZM01000605">
    <property type="protein sequence ID" value="KAF4030963.1"/>
    <property type="molecule type" value="Genomic_DNA"/>
</dbReference>
<feature type="transmembrane region" description="Helical" evidence="1">
    <location>
        <begin position="38"/>
        <end position="62"/>
    </location>
</feature>
<keyword evidence="1" id="KW-1133">Transmembrane helix</keyword>
<reference evidence="2" key="1">
    <citation type="submission" date="2020-04" db="EMBL/GenBank/DDBJ databases">
        <title>Hybrid Assembly of Korean Phytophthora infestans isolates.</title>
        <authorList>
            <person name="Prokchorchik M."/>
            <person name="Lee Y."/>
            <person name="Seo J."/>
            <person name="Cho J.-H."/>
            <person name="Park Y.-E."/>
            <person name="Jang D.-C."/>
            <person name="Im J.-S."/>
            <person name="Choi J.-G."/>
            <person name="Park H.-J."/>
            <person name="Lee G.-B."/>
            <person name="Lee Y.-G."/>
            <person name="Hong S.-Y."/>
            <person name="Cho K."/>
            <person name="Sohn K.H."/>
        </authorList>
    </citation>
    <scope>NUCLEOTIDE SEQUENCE</scope>
    <source>
        <strain evidence="2">KR_1_A1</strain>
    </source>
</reference>
<keyword evidence="3" id="KW-1185">Reference proteome</keyword>
<protein>
    <recommendedName>
        <fullName evidence="4">Transmembrane protein</fullName>
    </recommendedName>
</protein>
<gene>
    <name evidence="2" type="ORF">GN244_ATG17206</name>
</gene>
<evidence type="ECO:0000256" key="1">
    <source>
        <dbReference type="SAM" id="Phobius"/>
    </source>
</evidence>
<evidence type="ECO:0000313" key="3">
    <source>
        <dbReference type="Proteomes" id="UP000602510"/>
    </source>
</evidence>
<dbReference type="AlphaFoldDB" id="A0A833W5M7"/>
<keyword evidence="1" id="KW-0812">Transmembrane</keyword>